<feature type="domain" description="NADH:flavin oxidoreductase/NADH oxidase N-terminal" evidence="4">
    <location>
        <begin position="10"/>
        <end position="380"/>
    </location>
</feature>
<comment type="similarity">
    <text evidence="2">Belongs to the NADH:flavin oxidoreductase/NADH oxidase family.</text>
</comment>
<keyword evidence="6" id="KW-1185">Reference proteome</keyword>
<dbReference type="CDD" id="cd02933">
    <property type="entry name" value="OYE_like_FMN"/>
    <property type="match status" value="1"/>
</dbReference>
<dbReference type="GO" id="GO:0016628">
    <property type="term" value="F:oxidoreductase activity, acting on the CH-CH group of donors, NAD or NADP as acceptor"/>
    <property type="evidence" value="ECO:0007669"/>
    <property type="project" value="UniProtKB-ARBA"/>
</dbReference>
<protein>
    <submittedName>
        <fullName evidence="5">12-oxophytodienoate reductase</fullName>
    </submittedName>
</protein>
<evidence type="ECO:0000256" key="1">
    <source>
        <dbReference type="ARBA" id="ARBA00001917"/>
    </source>
</evidence>
<evidence type="ECO:0000313" key="6">
    <source>
        <dbReference type="Proteomes" id="UP000799324"/>
    </source>
</evidence>
<gene>
    <name evidence="5" type="ORF">K491DRAFT_607151</name>
</gene>
<proteinExistence type="inferred from homology"/>
<sequence length="448" mass="49792">MATTRSSNSKLFTPLTIASGKITLSHRIILAPLTRNRCVPLQESTLSHVNRIWYADDLVAEYYAQRATKGGLLISEGIAPSLESNGSPVVPGLFYPSHLTGWQTVTHAVHAKGGYIYAQLWHAGRTTISAFTGMPTVASSAVPWDDPNALVRRIPPGHTKQVKYADYPPIELSKAHIQATISDYCTAARMAIDAGFDGIEVHGGNGYLPEQFLLSNVNKRTDEYGGSPEKRCRFVAELMEALASTIGAENVAMRLSPFGLFNEARGGERVETWSHLCRELKRRVPGMSYISLIEPRFEQILSTDSEDSVLRSWGLDPATLNLSFLREIMGDTPFFSAGGWNDTNCWDVVESGQCDALLMGRYFISNPDLVERLKQDRPLNKYDRDTFYGPCEDRAKGYTDYPTWEELQSKEDERQEQVEIIDGIEIASSVSRKIDTDAGVVKDIEVVV</sequence>
<dbReference type="Pfam" id="PF00724">
    <property type="entry name" value="Oxidored_FMN"/>
    <property type="match status" value="1"/>
</dbReference>
<dbReference type="GO" id="GO:0005829">
    <property type="term" value="C:cytosol"/>
    <property type="evidence" value="ECO:0007669"/>
    <property type="project" value="UniProtKB-ARBA"/>
</dbReference>
<reference evidence="5" key="1">
    <citation type="journal article" date="2020" name="Stud. Mycol.">
        <title>101 Dothideomycetes genomes: a test case for predicting lifestyles and emergence of pathogens.</title>
        <authorList>
            <person name="Haridas S."/>
            <person name="Albert R."/>
            <person name="Binder M."/>
            <person name="Bloem J."/>
            <person name="Labutti K."/>
            <person name="Salamov A."/>
            <person name="Andreopoulos B."/>
            <person name="Baker S."/>
            <person name="Barry K."/>
            <person name="Bills G."/>
            <person name="Bluhm B."/>
            <person name="Cannon C."/>
            <person name="Castanera R."/>
            <person name="Culley D."/>
            <person name="Daum C."/>
            <person name="Ezra D."/>
            <person name="Gonzalez J."/>
            <person name="Henrissat B."/>
            <person name="Kuo A."/>
            <person name="Liang C."/>
            <person name="Lipzen A."/>
            <person name="Lutzoni F."/>
            <person name="Magnuson J."/>
            <person name="Mondo S."/>
            <person name="Nolan M."/>
            <person name="Ohm R."/>
            <person name="Pangilinan J."/>
            <person name="Park H.-J."/>
            <person name="Ramirez L."/>
            <person name="Alfaro M."/>
            <person name="Sun H."/>
            <person name="Tritt A."/>
            <person name="Yoshinaga Y."/>
            <person name="Zwiers L.-H."/>
            <person name="Turgeon B."/>
            <person name="Goodwin S."/>
            <person name="Spatafora J."/>
            <person name="Crous P."/>
            <person name="Grigoriev I."/>
        </authorList>
    </citation>
    <scope>NUCLEOTIDE SEQUENCE</scope>
    <source>
        <strain evidence="5">CBS 122681</strain>
    </source>
</reference>
<dbReference type="EMBL" id="MU004429">
    <property type="protein sequence ID" value="KAF2651313.1"/>
    <property type="molecule type" value="Genomic_DNA"/>
</dbReference>
<dbReference type="PANTHER" id="PTHR22893:SF93">
    <property type="entry name" value="HYPOTHETICAL OXIDOREDUCTASE (EUROFUNG)"/>
    <property type="match status" value="1"/>
</dbReference>
<organism evidence="5 6">
    <name type="scientific">Lophiostoma macrostomum CBS 122681</name>
    <dbReference type="NCBI Taxonomy" id="1314788"/>
    <lineage>
        <taxon>Eukaryota</taxon>
        <taxon>Fungi</taxon>
        <taxon>Dikarya</taxon>
        <taxon>Ascomycota</taxon>
        <taxon>Pezizomycotina</taxon>
        <taxon>Dothideomycetes</taxon>
        <taxon>Pleosporomycetidae</taxon>
        <taxon>Pleosporales</taxon>
        <taxon>Lophiostomataceae</taxon>
        <taxon>Lophiostoma</taxon>
    </lineage>
</organism>
<dbReference type="InterPro" id="IPR001155">
    <property type="entry name" value="OxRdtase_FMN_N"/>
</dbReference>
<name>A0A6A6SXK2_9PLEO</name>
<dbReference type="SUPFAM" id="SSF51395">
    <property type="entry name" value="FMN-linked oxidoreductases"/>
    <property type="match status" value="1"/>
</dbReference>
<dbReference type="GO" id="GO:0010181">
    <property type="term" value="F:FMN binding"/>
    <property type="evidence" value="ECO:0007669"/>
    <property type="project" value="InterPro"/>
</dbReference>
<evidence type="ECO:0000256" key="3">
    <source>
        <dbReference type="ARBA" id="ARBA00023002"/>
    </source>
</evidence>
<dbReference type="InterPro" id="IPR013785">
    <property type="entry name" value="Aldolase_TIM"/>
</dbReference>
<dbReference type="Gene3D" id="3.20.20.70">
    <property type="entry name" value="Aldolase class I"/>
    <property type="match status" value="1"/>
</dbReference>
<dbReference type="InterPro" id="IPR045247">
    <property type="entry name" value="Oye-like"/>
</dbReference>
<accession>A0A6A6SXK2</accession>
<keyword evidence="3" id="KW-0560">Oxidoreductase</keyword>
<comment type="cofactor">
    <cofactor evidence="1">
        <name>FMN</name>
        <dbReference type="ChEBI" id="CHEBI:58210"/>
    </cofactor>
</comment>
<dbReference type="AlphaFoldDB" id="A0A6A6SXK2"/>
<evidence type="ECO:0000256" key="2">
    <source>
        <dbReference type="ARBA" id="ARBA00005979"/>
    </source>
</evidence>
<evidence type="ECO:0000313" key="5">
    <source>
        <dbReference type="EMBL" id="KAF2651313.1"/>
    </source>
</evidence>
<dbReference type="PANTHER" id="PTHR22893">
    <property type="entry name" value="NADH OXIDOREDUCTASE-RELATED"/>
    <property type="match status" value="1"/>
</dbReference>
<dbReference type="Proteomes" id="UP000799324">
    <property type="component" value="Unassembled WGS sequence"/>
</dbReference>
<evidence type="ECO:0000259" key="4">
    <source>
        <dbReference type="Pfam" id="PF00724"/>
    </source>
</evidence>
<dbReference type="FunFam" id="3.20.20.70:FF:000059">
    <property type="entry name" value="N-ethylmaleimide reductase, FMN-linked"/>
    <property type="match status" value="1"/>
</dbReference>
<dbReference type="OrthoDB" id="276546at2759"/>